<keyword evidence="8" id="KW-1185">Reference proteome</keyword>
<protein>
    <submittedName>
        <fullName evidence="7">Lysoplasmalogenase</fullName>
    </submittedName>
</protein>
<feature type="transmembrane region" description="Helical" evidence="6">
    <location>
        <begin position="82"/>
        <end position="104"/>
    </location>
</feature>
<dbReference type="EMBL" id="SSHJ02000007">
    <property type="protein sequence ID" value="MFN0256300.1"/>
    <property type="molecule type" value="Genomic_DNA"/>
</dbReference>
<name>A0ABW9J7V7_9SPHI</name>
<evidence type="ECO:0000256" key="3">
    <source>
        <dbReference type="ARBA" id="ARBA00022692"/>
    </source>
</evidence>
<accession>A0ABW9J7V7</accession>
<evidence type="ECO:0000256" key="6">
    <source>
        <dbReference type="SAM" id="Phobius"/>
    </source>
</evidence>
<dbReference type="InterPro" id="IPR012506">
    <property type="entry name" value="TMEM86B-like"/>
</dbReference>
<reference evidence="7 8" key="1">
    <citation type="submission" date="2024-12" db="EMBL/GenBank/DDBJ databases">
        <authorList>
            <person name="Hu S."/>
        </authorList>
    </citation>
    <scope>NUCLEOTIDE SEQUENCE [LARGE SCALE GENOMIC DNA]</scope>
    <source>
        <strain evidence="7 8">THG-T11</strain>
    </source>
</reference>
<feature type="transmembrane region" description="Helical" evidence="6">
    <location>
        <begin position="203"/>
        <end position="221"/>
    </location>
</feature>
<dbReference type="RefSeq" id="WP_138723416.1">
    <property type="nucleotide sequence ID" value="NZ_SSHJ02000007.1"/>
</dbReference>
<organism evidence="7 8">
    <name type="scientific">Pedobacter ureilyticus</name>
    <dbReference type="NCBI Taxonomy" id="1393051"/>
    <lineage>
        <taxon>Bacteria</taxon>
        <taxon>Pseudomonadati</taxon>
        <taxon>Bacteroidota</taxon>
        <taxon>Sphingobacteriia</taxon>
        <taxon>Sphingobacteriales</taxon>
        <taxon>Sphingobacteriaceae</taxon>
        <taxon>Pedobacter</taxon>
    </lineage>
</organism>
<dbReference type="Proteomes" id="UP001517247">
    <property type="component" value="Unassembled WGS sequence"/>
</dbReference>
<keyword evidence="3 6" id="KW-0812">Transmembrane</keyword>
<keyword evidence="5 6" id="KW-0472">Membrane</keyword>
<evidence type="ECO:0000256" key="1">
    <source>
        <dbReference type="ARBA" id="ARBA00004141"/>
    </source>
</evidence>
<evidence type="ECO:0000256" key="4">
    <source>
        <dbReference type="ARBA" id="ARBA00022989"/>
    </source>
</evidence>
<evidence type="ECO:0000256" key="5">
    <source>
        <dbReference type="ARBA" id="ARBA00023136"/>
    </source>
</evidence>
<evidence type="ECO:0000256" key="2">
    <source>
        <dbReference type="ARBA" id="ARBA00007375"/>
    </source>
</evidence>
<feature type="transmembrane region" description="Helical" evidence="6">
    <location>
        <begin position="172"/>
        <end position="191"/>
    </location>
</feature>
<proteinExistence type="inferred from homology"/>
<evidence type="ECO:0000313" key="7">
    <source>
        <dbReference type="EMBL" id="MFN0256300.1"/>
    </source>
</evidence>
<feature type="transmembrane region" description="Helical" evidence="6">
    <location>
        <begin position="146"/>
        <end position="165"/>
    </location>
</feature>
<evidence type="ECO:0000313" key="8">
    <source>
        <dbReference type="Proteomes" id="UP001517247"/>
    </source>
</evidence>
<keyword evidence="4 6" id="KW-1133">Transmembrane helix</keyword>
<dbReference type="PANTHER" id="PTHR31885">
    <property type="entry name" value="GH04784P"/>
    <property type="match status" value="1"/>
</dbReference>
<feature type="transmembrane region" description="Helical" evidence="6">
    <location>
        <begin position="116"/>
        <end position="134"/>
    </location>
</feature>
<comment type="caution">
    <text evidence="7">The sequence shown here is derived from an EMBL/GenBank/DDBJ whole genome shotgun (WGS) entry which is preliminary data.</text>
</comment>
<sequence>MFKKYPQFTFAFAIVFFAEIIAVKGNLTEVRFVTKPLITISLMLFLHFTIKLKSRFNNKVLAGLFFSLLGDIFLMFTHADQIYFMLGLGAFLVAHLFYISAFYIDNTNKIEVQQRYVLPIFMVFGFFCIAYYYLLRSHLGTMNIPVLVYSFVITMMGITAALRYGKTDSKSFTWILIGAIFFIISDAVLAYNKFVARLEIGDLLVMSTYMLAQFLITMGTVERKFIKKN</sequence>
<gene>
    <name evidence="7" type="ORF">E6A44_011995</name>
</gene>
<dbReference type="Pfam" id="PF07947">
    <property type="entry name" value="YhhN"/>
    <property type="match status" value="1"/>
</dbReference>
<dbReference type="PANTHER" id="PTHR31885:SF6">
    <property type="entry name" value="GH04784P"/>
    <property type="match status" value="1"/>
</dbReference>
<feature type="transmembrane region" description="Helical" evidence="6">
    <location>
        <begin position="60"/>
        <end position="76"/>
    </location>
</feature>
<comment type="similarity">
    <text evidence="2">Belongs to the TMEM86 family.</text>
</comment>
<comment type="subcellular location">
    <subcellularLocation>
        <location evidence="1">Membrane</location>
        <topology evidence="1">Multi-pass membrane protein</topology>
    </subcellularLocation>
</comment>